<sequence>MIWREEKYSIDAIIDSIGKIDNKVRICDFFDNVTLKRPDAIKLIIFTIEGEPIFRTIIYNGNFIKLIDDSTKTSLKSYNEYTGNRYLKEAQGEMIAYNLYQDEKFIRKMFSYRS</sequence>
<accession>A0A9X3XQ15</accession>
<evidence type="ECO:0000313" key="1">
    <source>
        <dbReference type="EMBL" id="MDC4241594.1"/>
    </source>
</evidence>
<name>A0A9X3XQ15_9CLOT</name>
<reference evidence="1" key="1">
    <citation type="submission" date="2022-05" db="EMBL/GenBank/DDBJ databases">
        <title>Draft genome sequence of Clostridium tertium strain CP3 isolated from Peru.</title>
        <authorList>
            <person name="Hurtado R."/>
            <person name="Lima L."/>
            <person name="Sousa T."/>
            <person name="Jaiswal A.K."/>
            <person name="Tiwari S."/>
            <person name="Maturrano L."/>
            <person name="Brenig B."/>
            <person name="Azevedo V."/>
        </authorList>
    </citation>
    <scope>NUCLEOTIDE SEQUENCE</scope>
    <source>
        <strain evidence="1">CP3</strain>
    </source>
</reference>
<dbReference type="AlphaFoldDB" id="A0A9X3XQ15"/>
<dbReference type="EMBL" id="JAMRYU010000017">
    <property type="protein sequence ID" value="MDC4241594.1"/>
    <property type="molecule type" value="Genomic_DNA"/>
</dbReference>
<dbReference type="RefSeq" id="WP_097034222.1">
    <property type="nucleotide sequence ID" value="NZ_JAHLZG010000010.1"/>
</dbReference>
<dbReference type="InterPro" id="IPR025372">
    <property type="entry name" value="DUF4362"/>
</dbReference>
<gene>
    <name evidence="1" type="ORF">NE398_15765</name>
</gene>
<dbReference type="Pfam" id="PF14275">
    <property type="entry name" value="DUF4362"/>
    <property type="match status" value="1"/>
</dbReference>
<proteinExistence type="predicted"/>
<comment type="caution">
    <text evidence="1">The sequence shown here is derived from an EMBL/GenBank/DDBJ whole genome shotgun (WGS) entry which is preliminary data.</text>
</comment>
<protein>
    <submittedName>
        <fullName evidence="1">DUF4362 domain-containing protein</fullName>
    </submittedName>
</protein>
<keyword evidence="2" id="KW-1185">Reference proteome</keyword>
<organism evidence="1 2">
    <name type="scientific">Clostridium tertium</name>
    <dbReference type="NCBI Taxonomy" id="1559"/>
    <lineage>
        <taxon>Bacteria</taxon>
        <taxon>Bacillati</taxon>
        <taxon>Bacillota</taxon>
        <taxon>Clostridia</taxon>
        <taxon>Eubacteriales</taxon>
        <taxon>Clostridiaceae</taxon>
        <taxon>Clostridium</taxon>
    </lineage>
</organism>
<evidence type="ECO:0000313" key="2">
    <source>
        <dbReference type="Proteomes" id="UP001141183"/>
    </source>
</evidence>
<dbReference type="Proteomes" id="UP001141183">
    <property type="component" value="Unassembled WGS sequence"/>
</dbReference>